<feature type="signal peptide" evidence="1">
    <location>
        <begin position="1"/>
        <end position="25"/>
    </location>
</feature>
<dbReference type="InterPro" id="IPR012854">
    <property type="entry name" value="Cu_amine_oxidase-like_N"/>
</dbReference>
<evidence type="ECO:0000259" key="2">
    <source>
        <dbReference type="Pfam" id="PF07833"/>
    </source>
</evidence>
<dbReference type="Gene3D" id="3.30.457.10">
    <property type="entry name" value="Copper amine oxidase-like, N-terminal domain"/>
    <property type="match status" value="1"/>
</dbReference>
<dbReference type="STRING" id="1313296.SAMN05661091_4787"/>
<keyword evidence="4" id="KW-1185">Reference proteome</keyword>
<feature type="domain" description="Copper amine oxidase-like N-terminal" evidence="2">
    <location>
        <begin position="33"/>
        <end position="139"/>
    </location>
</feature>
<sequence>MRKFWAAMLSALLIFPMLFQSQAQAAVKFNILIDGVRLTTSQAPVMIQGRVMLPMRAIFEALDAKVKWNQKTQTVTAVRDNTKIVLKINSKTATINNKSVRLDVPAKNLKGATMVPVRFVSESLGEKVGWNSKTKTVSITTTSNGGRPVPVPDTGLSPASNVTVRDIANNGDGRDLQVSFSKSYTESRADQYRVMIVKAEKSYNFNQSAARMVPSSNYSVVFPTGSNNTVTLTSGARDVDGDYIRENQAYKAYVLTAGRYNGEFALSSPSSSITLSNTNAVETATNVKGNDVNDYGDGRDLSVSFTRAQKEDLISNYRIMVVKTKDVSKFDLAAAKSVPSQYYTTVYKTSGSGTTLTNALSSSTRDTSGEYIKNGVPYTLFVMSVSSNENTLASKLSSGSSSITLATGSTTAPVITQVTDVSNYGDGRDLRVNFNKLSDESGIGSYRIFVVKSSDYHNFNLNKANSVSSSNYTQVNKTGYNITQTLSSGARDVDGSSIRNGVYYRVFVMSVGSGNNYGNNNLSSVSSDIILSNNNSGGSYVGSVSNLYVRDVSDNNDGRDLEVSFNRPSDENNISHYRAFVVKSNKAGNFDLYDANSNSYYTDIYKTGYSNIIKPLSNGSRDTDGDSIRNGVSYRVFILSVGNGNYSGNNALSSSSSIITLSGNSNVNRVYNLNVKDIGDASDAGDGRDMQISFDRPSDENNISEYRAFVVKSSKAGSFDLYKASNLSSYYYTRIDKTGYSKITQSLLAGSRDTDGDYIRNGVKYDVFIMSVGYGNYSSNNALSSSYSIELSNKKKIDAVSRVTVEDVSDYGDGRDLKVSFPRTPDYNNISYYRIFVVKASQILDPTTAKSIGSGKYTDVTNKADSTIQKTLDSNAKDVDGADIKPGLAYRVYVMSVGGDSYNGSYALSPSSDIITLKSSISPVNPVTDLKVSDDGDRNDGRDMLISFKRLTDEDSISQYQIYVVKSGVNFKLPDANNAKFFTTVNKKGSDISTSLSSNTTDIDGKEIRNSQPYQVYVLSVSKDGNPNNNALSEAQAITLKGSAVSAPLNVKAQIDGNNTGFDITFEKSLKPENVGEYRVMVLPFDDAKSFGWDEATQVPSDRYKKVDPKGELKVNIELGFLDVDKQTIVKNKAYKVYVLAVNNGQGADGNALSNFAKIEITDSTPDSAQATNVTALIKETDSKILQVKFKAAANKNNISSYEIMLVPESDSSFDPKKAAASKTAAQAITKAAKAIKDVPLETGTDYLVDLEMPTQDSYETNIVDGKYKVYVLSVNKNTNREVKAVSTPSIITLKAAEPATPVAPAPQP</sequence>
<dbReference type="EMBL" id="LT840184">
    <property type="protein sequence ID" value="SMF89812.1"/>
    <property type="molecule type" value="Genomic_DNA"/>
</dbReference>
<reference evidence="3 4" key="1">
    <citation type="submission" date="2017-04" db="EMBL/GenBank/DDBJ databases">
        <authorList>
            <person name="Afonso C.L."/>
            <person name="Miller P.J."/>
            <person name="Scott M.A."/>
            <person name="Spackman E."/>
            <person name="Goraichik I."/>
            <person name="Dimitrov K.M."/>
            <person name="Suarez D.L."/>
            <person name="Swayne D.E."/>
        </authorList>
    </citation>
    <scope>NUCLEOTIDE SEQUENCE [LARGE SCALE GENOMIC DNA]</scope>
    <source>
        <strain evidence="3 4">N3/975</strain>
    </source>
</reference>
<dbReference type="RefSeq" id="WP_208915496.1">
    <property type="nucleotide sequence ID" value="NZ_LT840184.1"/>
</dbReference>
<protein>
    <submittedName>
        <fullName evidence="3">Copper amine oxidase N-terminal domain-containing protein</fullName>
    </submittedName>
</protein>
<dbReference type="Proteomes" id="UP000192940">
    <property type="component" value="Chromosome I"/>
</dbReference>
<dbReference type="SUPFAM" id="SSF55383">
    <property type="entry name" value="Copper amine oxidase, domain N"/>
    <property type="match status" value="1"/>
</dbReference>
<organism evidence="3 4">
    <name type="scientific">Paenibacillus uliginis N3/975</name>
    <dbReference type="NCBI Taxonomy" id="1313296"/>
    <lineage>
        <taxon>Bacteria</taxon>
        <taxon>Bacillati</taxon>
        <taxon>Bacillota</taxon>
        <taxon>Bacilli</taxon>
        <taxon>Bacillales</taxon>
        <taxon>Paenibacillaceae</taxon>
        <taxon>Paenibacillus</taxon>
    </lineage>
</organism>
<proteinExistence type="predicted"/>
<evidence type="ECO:0000256" key="1">
    <source>
        <dbReference type="SAM" id="SignalP"/>
    </source>
</evidence>
<name>A0A1X7HNH6_9BACL</name>
<evidence type="ECO:0000313" key="3">
    <source>
        <dbReference type="EMBL" id="SMF89812.1"/>
    </source>
</evidence>
<keyword evidence="1" id="KW-0732">Signal</keyword>
<dbReference type="Pfam" id="PF07833">
    <property type="entry name" value="Cu_amine_oxidN1"/>
    <property type="match status" value="1"/>
</dbReference>
<gene>
    <name evidence="3" type="ORF">SAMN05661091_4787</name>
</gene>
<feature type="chain" id="PRO_5012440095" evidence="1">
    <location>
        <begin position="26"/>
        <end position="1309"/>
    </location>
</feature>
<dbReference type="InterPro" id="IPR036582">
    <property type="entry name" value="Mao_N_sf"/>
</dbReference>
<accession>A0A1X7HNH6</accession>
<evidence type="ECO:0000313" key="4">
    <source>
        <dbReference type="Proteomes" id="UP000192940"/>
    </source>
</evidence>